<evidence type="ECO:0000313" key="4">
    <source>
        <dbReference type="EMBL" id="MFD2920247.1"/>
    </source>
</evidence>
<gene>
    <name evidence="4" type="ORF">ACFS6H_11035</name>
</gene>
<evidence type="ECO:0000256" key="1">
    <source>
        <dbReference type="ARBA" id="ARBA00022729"/>
    </source>
</evidence>
<dbReference type="InterPro" id="IPR022409">
    <property type="entry name" value="PKD/Chitinase_dom"/>
</dbReference>
<evidence type="ECO:0000259" key="3">
    <source>
        <dbReference type="PROSITE" id="PS50093"/>
    </source>
</evidence>
<evidence type="ECO:0000313" key="5">
    <source>
        <dbReference type="Proteomes" id="UP001597511"/>
    </source>
</evidence>
<dbReference type="PROSITE" id="PS50093">
    <property type="entry name" value="PKD"/>
    <property type="match status" value="1"/>
</dbReference>
<dbReference type="CDD" id="cd00146">
    <property type="entry name" value="PKD"/>
    <property type="match status" value="1"/>
</dbReference>
<proteinExistence type="predicted"/>
<evidence type="ECO:0000256" key="2">
    <source>
        <dbReference type="SAM" id="SignalP"/>
    </source>
</evidence>
<feature type="domain" description="PKD" evidence="3">
    <location>
        <begin position="818"/>
        <end position="899"/>
    </location>
</feature>
<comment type="caution">
    <text evidence="4">The sequence shown here is derived from an EMBL/GenBank/DDBJ whole genome shotgun (WGS) entry which is preliminary data.</text>
</comment>
<dbReference type="Gene3D" id="2.60.40.10">
    <property type="entry name" value="Immunoglobulins"/>
    <property type="match status" value="1"/>
</dbReference>
<dbReference type="InterPro" id="IPR026341">
    <property type="entry name" value="T9SS_type_B"/>
</dbReference>
<dbReference type="NCBIfam" id="TIGR04131">
    <property type="entry name" value="Bac_Flav_CTERM"/>
    <property type="match status" value="1"/>
</dbReference>
<dbReference type="SMART" id="SM00089">
    <property type="entry name" value="PKD"/>
    <property type="match status" value="1"/>
</dbReference>
<feature type="chain" id="PRO_5045694645" evidence="2">
    <location>
        <begin position="22"/>
        <end position="994"/>
    </location>
</feature>
<dbReference type="InterPro" id="IPR000601">
    <property type="entry name" value="PKD_dom"/>
</dbReference>
<organism evidence="4 5">
    <name type="scientific">Terrimonas rubra</name>
    <dbReference type="NCBI Taxonomy" id="1035890"/>
    <lineage>
        <taxon>Bacteria</taxon>
        <taxon>Pseudomonadati</taxon>
        <taxon>Bacteroidota</taxon>
        <taxon>Chitinophagia</taxon>
        <taxon>Chitinophagales</taxon>
        <taxon>Chitinophagaceae</taxon>
        <taxon>Terrimonas</taxon>
    </lineage>
</organism>
<protein>
    <submittedName>
        <fullName evidence="4">Gliding motility-associated C-terminal domain-containing protein</fullName>
    </submittedName>
</protein>
<dbReference type="InterPro" id="IPR035986">
    <property type="entry name" value="PKD_dom_sf"/>
</dbReference>
<dbReference type="SUPFAM" id="SSF49299">
    <property type="entry name" value="PKD domain"/>
    <property type="match status" value="1"/>
</dbReference>
<keyword evidence="1 2" id="KW-0732">Signal</keyword>
<dbReference type="Gene3D" id="2.60.40.1220">
    <property type="match status" value="1"/>
</dbReference>
<dbReference type="Pfam" id="PF13585">
    <property type="entry name" value="CHU_C"/>
    <property type="match status" value="1"/>
</dbReference>
<reference evidence="5" key="1">
    <citation type="journal article" date="2019" name="Int. J. Syst. Evol. Microbiol.">
        <title>The Global Catalogue of Microorganisms (GCM) 10K type strain sequencing project: providing services to taxonomists for standard genome sequencing and annotation.</title>
        <authorList>
            <consortium name="The Broad Institute Genomics Platform"/>
            <consortium name="The Broad Institute Genome Sequencing Center for Infectious Disease"/>
            <person name="Wu L."/>
            <person name="Ma J."/>
        </authorList>
    </citation>
    <scope>NUCLEOTIDE SEQUENCE [LARGE SCALE GENOMIC DNA]</scope>
    <source>
        <strain evidence="5">KCTC 23299</strain>
    </source>
</reference>
<feature type="signal peptide" evidence="2">
    <location>
        <begin position="1"/>
        <end position="21"/>
    </location>
</feature>
<keyword evidence="5" id="KW-1185">Reference proteome</keyword>
<dbReference type="RefSeq" id="WP_386098286.1">
    <property type="nucleotide sequence ID" value="NZ_JBHUOZ010000003.1"/>
</dbReference>
<accession>A0ABW6A672</accession>
<name>A0ABW6A672_9BACT</name>
<sequence>MRKLKLTIISCFLLLETMAQLCTNLGQTPASAFPVCGTTTFSQLNVPSCNNGVMNVRCGNGEYEAINPYYYKFTCYTAGTLGFMIRPIRTLDDYDWVLYNVTNRDPSQVGNNPTWVVTENWSGRTGNTGTVGTGTGLINCGGSSYPPIGSMPTLVAGNEYLLLISNFSNSQQGYDLSFTGGTAVITDPLAPTVSSAVASCDGTQVTVRFNKAMKCNSLAADGSDFFISGATIISATGFNCTNSFDMDSALITLAAPLNPGTFTIGVVTGNDGNSITDNCDSQIPTTATAAFTVNARPNMTMGTIAPPACIPSTITVQLAEPVRCNTIAANGSDFTITGPSAVVVTGATGTCDASGFTSVVTLQLSAAITVSGNYTVAINSGTDGNTLIGNCGRIIPAGDNNNFTIAPQTALNMGTVTQPACLPTTITLNFPDRILCSSIAANGSDFTITGPAPVVVNGATFTCNTAGYVNTITLQLANAISLPGNYSVVVSNGSDGNVLIGECGRLLPDLSTATFNIPVLPPIPMGTISSTVCAPSSVVLNFTEKINCSSVDLQDFLITGPTAVSITNVSTQCDANNQTNAITLSFNAPIAVNGSYAVVIAPAAVLTGDCNKVVPVGETATFVVPDIPFTPMDSLTPIGCSPGELRLIFKEGILCNSIAADGSDFVLTGTGAPAITAARGCTGNGTTTEIVLQLAAPIVNAGTYTITLATGSDGNTLLNNCYRPTPAGATLSFNTSDTVSAEFTYTSVLGCDNNVTTFTHDGNRAVTSWRWQVNGAAASNAISFARSFAANSQNNISLTVSNALCTDTYTTPLNFNNKVTADFSMPAEACPEDTVHFTNNSSGPIETWQWNFGNGNNSSEETPLPQVYDITGRDRLYTVSLTAGNSNGCSMTTTRQIKIFGSCFIAVPNAFTPNGDNINDHLYPLNAFKADNLDFKVFNRWGQLVFHSTNWLQKWDGRVKGIEQSAGIYVWQLSYTHRDTKEHVVQKGTTTLIK</sequence>
<dbReference type="Pfam" id="PF18911">
    <property type="entry name" value="PKD_4"/>
    <property type="match status" value="1"/>
</dbReference>
<dbReference type="InterPro" id="IPR014755">
    <property type="entry name" value="Cu-Rt/internalin_Ig-like"/>
</dbReference>
<dbReference type="EMBL" id="JBHUOZ010000003">
    <property type="protein sequence ID" value="MFD2920247.1"/>
    <property type="molecule type" value="Genomic_DNA"/>
</dbReference>
<dbReference type="InterPro" id="IPR013783">
    <property type="entry name" value="Ig-like_fold"/>
</dbReference>
<dbReference type="Proteomes" id="UP001597511">
    <property type="component" value="Unassembled WGS sequence"/>
</dbReference>